<dbReference type="AlphaFoldDB" id="A0A068SP65"/>
<evidence type="ECO:0000256" key="3">
    <source>
        <dbReference type="ARBA" id="ARBA00023219"/>
    </source>
</evidence>
<evidence type="ECO:0000256" key="1">
    <source>
        <dbReference type="ARBA" id="ARBA00004328"/>
    </source>
</evidence>
<keyword evidence="3" id="KW-0231">Viral genome packaging</keyword>
<dbReference type="RefSeq" id="WP_038585967.1">
    <property type="nucleotide sequence ID" value="NZ_HG938353.1"/>
</dbReference>
<evidence type="ECO:0000313" key="4">
    <source>
        <dbReference type="EMBL" id="CDN47561.1"/>
    </source>
</evidence>
<dbReference type="Pfam" id="PF12236">
    <property type="entry name" value="Head-tail_con"/>
    <property type="match status" value="1"/>
</dbReference>
<dbReference type="HOGENOM" id="CLU_040639_0_0_5"/>
<evidence type="ECO:0000313" key="5">
    <source>
        <dbReference type="Proteomes" id="UP000028181"/>
    </source>
</evidence>
<protein>
    <submittedName>
        <fullName evidence="4">Head-tail connector protein</fullName>
    </submittedName>
</protein>
<dbReference type="KEGG" id="ngg:RG540_CH13810"/>
<dbReference type="PATRIC" id="fig|1028800.3.peg.1396"/>
<dbReference type="GeneID" id="24259705"/>
<keyword evidence="2" id="KW-1188">Viral release from host cell</keyword>
<reference evidence="5" key="1">
    <citation type="journal article" date="2014" name="BMC Genomics">
        <title>Genome sequencing of two Neorhizobium galegae strains reveals a noeT gene responsible for the unusual acetylation of the nodulation factors.</title>
        <authorList>
            <person name="Osterman J."/>
            <person name="Marsh J."/>
            <person name="Laine P.K."/>
            <person name="Zeng Z."/>
            <person name="Alatalo E."/>
            <person name="Sullivan J.T."/>
            <person name="Young J.P."/>
            <person name="Thomas-Oates J."/>
            <person name="Paulin L."/>
            <person name="Lindstrom K."/>
        </authorList>
    </citation>
    <scope>NUCLEOTIDE SEQUENCE [LARGE SCALE GENOMIC DNA]</scope>
    <source>
        <strain evidence="5">HAMBI 540</strain>
    </source>
</reference>
<dbReference type="OrthoDB" id="5465415at2"/>
<proteinExistence type="predicted"/>
<sequence>MAKTAAARYSQLMRLREPFLSRARSAAKLTIPTLLPPEGHSGDASLPTPFQGIGARGVNNLASKLLLALFPPNAPIFRLLIDDFTIEELTKQEGMKALVEEALGKVERAVMTQIEGAAIRVTAFEALKQLIISGNVLLYLPPEGGMRAFRLDRFVVKRDPMGNVLEHITKETVAPDTLPPAFVSKLGPNARQKYNNALSADKTMDLYTHVKLVNGQWRIYQEVEGVKVPGTEGSYPKGKSAWIPLRFTKIDGEDYGRGYVEEYYGDLKSLEVLTKAIVEGSAAAAKILILVKPNGTTSKKTIAEAPNGAVRSGDASDVTFLQLDKYADFRIAKETMSEISQRLAMAFLLNSAIQRSGERVTAEEIRYMAGELEDALGGVYSILSQEFQLPLVSRIMFSLERTGKLPTLPSGVVKPAITTGLEALGRGHDQMKLDSLLQRLAPLGPEVIAEYLNVSDYIKRAATAIGIEATGLVRSDQEVQQARQQKQMQAMASQFVPEMAGAVRDQLKPEAQG</sequence>
<dbReference type="EMBL" id="HG938353">
    <property type="protein sequence ID" value="CDN47561.1"/>
    <property type="molecule type" value="Genomic_DNA"/>
</dbReference>
<keyword evidence="5" id="KW-1185">Reference proteome</keyword>
<gene>
    <name evidence="4" type="ORF">RG540_CH13810</name>
</gene>
<accession>A0A068SP65</accession>
<dbReference type="InterPro" id="IPR020991">
    <property type="entry name" value="Connector_podovirus"/>
</dbReference>
<dbReference type="Proteomes" id="UP000028181">
    <property type="component" value="Chromosome I"/>
</dbReference>
<evidence type="ECO:0000256" key="2">
    <source>
        <dbReference type="ARBA" id="ARBA00022612"/>
    </source>
</evidence>
<dbReference type="eggNOG" id="ENOG502ZB0X">
    <property type="taxonomic scope" value="Bacteria"/>
</dbReference>
<name>A0A068SP65_NEOGA</name>
<organism evidence="4 5">
    <name type="scientific">Neorhizobium galegae bv. orientalis str. HAMBI 540</name>
    <dbReference type="NCBI Taxonomy" id="1028800"/>
    <lineage>
        <taxon>Bacteria</taxon>
        <taxon>Pseudomonadati</taxon>
        <taxon>Pseudomonadota</taxon>
        <taxon>Alphaproteobacteria</taxon>
        <taxon>Hyphomicrobiales</taxon>
        <taxon>Rhizobiaceae</taxon>
        <taxon>Rhizobium/Agrobacterium group</taxon>
        <taxon>Neorhizobium</taxon>
    </lineage>
</organism>
<comment type="subcellular location">
    <subcellularLocation>
        <location evidence="1">Virion</location>
    </subcellularLocation>
</comment>